<feature type="domain" description="Nitroreductase" evidence="7">
    <location>
        <begin position="8"/>
        <end position="183"/>
    </location>
</feature>
<dbReference type="AlphaFoldDB" id="A0A645A9Y3"/>
<name>A0A645A9Y3_9ZZZZ</name>
<dbReference type="PANTHER" id="PTHR43673">
    <property type="entry name" value="NAD(P)H NITROREDUCTASE YDGI-RELATED"/>
    <property type="match status" value="1"/>
</dbReference>
<evidence type="ECO:0000256" key="6">
    <source>
        <dbReference type="ARBA" id="ARBA00023002"/>
    </source>
</evidence>
<dbReference type="InterPro" id="IPR033878">
    <property type="entry name" value="NfsB-like"/>
</dbReference>
<accession>A0A645A9Y3</accession>
<dbReference type="EMBL" id="VSSQ01012780">
    <property type="protein sequence ID" value="MPM50025.1"/>
    <property type="molecule type" value="Genomic_DNA"/>
</dbReference>
<dbReference type="Gene3D" id="3.40.109.10">
    <property type="entry name" value="NADH Oxidase"/>
    <property type="match status" value="1"/>
</dbReference>
<gene>
    <name evidence="8" type="primary">yfkO_9</name>
    <name evidence="8" type="ORF">SDC9_96759</name>
</gene>
<reference evidence="8" key="1">
    <citation type="submission" date="2019-08" db="EMBL/GenBank/DDBJ databases">
        <authorList>
            <person name="Kucharzyk K."/>
            <person name="Murdoch R.W."/>
            <person name="Higgins S."/>
            <person name="Loffler F."/>
        </authorList>
    </citation>
    <scope>NUCLEOTIDE SEQUENCE</scope>
</reference>
<keyword evidence="6 8" id="KW-0560">Oxidoreductase</keyword>
<dbReference type="SUPFAM" id="SSF55469">
    <property type="entry name" value="FMN-dependent nitroreductase-like"/>
    <property type="match status" value="1"/>
</dbReference>
<evidence type="ECO:0000256" key="3">
    <source>
        <dbReference type="ARBA" id="ARBA00022630"/>
    </source>
</evidence>
<keyword evidence="5" id="KW-0521">NADP</keyword>
<dbReference type="InterPro" id="IPR000415">
    <property type="entry name" value="Nitroreductase-like"/>
</dbReference>
<keyword evidence="4" id="KW-0288">FMN</keyword>
<evidence type="ECO:0000256" key="4">
    <source>
        <dbReference type="ARBA" id="ARBA00022643"/>
    </source>
</evidence>
<comment type="caution">
    <text evidence="8">The sequence shown here is derived from an EMBL/GenBank/DDBJ whole genome shotgun (WGS) entry which is preliminary data.</text>
</comment>
<evidence type="ECO:0000256" key="1">
    <source>
        <dbReference type="ARBA" id="ARBA00001917"/>
    </source>
</evidence>
<evidence type="ECO:0000259" key="7">
    <source>
        <dbReference type="Pfam" id="PF00881"/>
    </source>
</evidence>
<dbReference type="PANTHER" id="PTHR43673:SF2">
    <property type="entry name" value="NITROREDUCTASE"/>
    <property type="match status" value="1"/>
</dbReference>
<proteinExistence type="inferred from homology"/>
<dbReference type="CDD" id="cd02149">
    <property type="entry name" value="NfsB-like"/>
    <property type="match status" value="1"/>
</dbReference>
<dbReference type="EC" id="1.-.-.-" evidence="8"/>
<organism evidence="8">
    <name type="scientific">bioreactor metagenome</name>
    <dbReference type="NCBI Taxonomy" id="1076179"/>
    <lineage>
        <taxon>unclassified sequences</taxon>
        <taxon>metagenomes</taxon>
        <taxon>ecological metagenomes</taxon>
    </lineage>
</organism>
<evidence type="ECO:0000256" key="2">
    <source>
        <dbReference type="ARBA" id="ARBA00007118"/>
    </source>
</evidence>
<protein>
    <submittedName>
        <fullName evidence="8">Putative NAD(P)H nitroreductase YfkO</fullName>
        <ecNumber evidence="8">1.-.-.-</ecNumber>
    </submittedName>
</protein>
<sequence length="209" mass="24144">MKLIETLNWRYATKRMTGEKIPEGDLSIILEAIRLTPTAYGLQPFKVVVARNKELLDEIFKKSCPQLVIQQCSHLLIFKAKKKLGPEYLEGYLKEMKRLRNSTDEYIAGYRSKIRKVIDNPQVNRFSWMIRQTYIALGYATIAAAELGIDATPIEGFDSQALNEILNLNTEKEEAVVMLALGYRDEKEDKLIQLAKIRKPMELMVERIY</sequence>
<dbReference type="Pfam" id="PF00881">
    <property type="entry name" value="Nitroreductase"/>
    <property type="match status" value="1"/>
</dbReference>
<dbReference type="GO" id="GO:0016491">
    <property type="term" value="F:oxidoreductase activity"/>
    <property type="evidence" value="ECO:0007669"/>
    <property type="project" value="UniProtKB-KW"/>
</dbReference>
<evidence type="ECO:0000313" key="8">
    <source>
        <dbReference type="EMBL" id="MPM50025.1"/>
    </source>
</evidence>
<comment type="cofactor">
    <cofactor evidence="1">
        <name>FMN</name>
        <dbReference type="ChEBI" id="CHEBI:58210"/>
    </cofactor>
</comment>
<evidence type="ECO:0000256" key="5">
    <source>
        <dbReference type="ARBA" id="ARBA00022857"/>
    </source>
</evidence>
<keyword evidence="3" id="KW-0285">Flavoprotein</keyword>
<comment type="similarity">
    <text evidence="2">Belongs to the nitroreductase family.</text>
</comment>
<dbReference type="InterPro" id="IPR029479">
    <property type="entry name" value="Nitroreductase"/>
</dbReference>